<feature type="region of interest" description="Disordered" evidence="1">
    <location>
        <begin position="59"/>
        <end position="105"/>
    </location>
</feature>
<feature type="compositionally biased region" description="Low complexity" evidence="1">
    <location>
        <begin position="265"/>
        <end position="291"/>
    </location>
</feature>
<evidence type="ECO:0000256" key="1">
    <source>
        <dbReference type="SAM" id="MobiDB-lite"/>
    </source>
</evidence>
<feature type="region of interest" description="Disordered" evidence="1">
    <location>
        <begin position="401"/>
        <end position="473"/>
    </location>
</feature>
<dbReference type="InterPro" id="IPR009719">
    <property type="entry name" value="GIP1_N"/>
</dbReference>
<comment type="caution">
    <text evidence="3">The sequence shown here is derived from an EMBL/GenBank/DDBJ whole genome shotgun (WGS) entry which is preliminary data.</text>
</comment>
<feature type="compositionally biased region" description="Polar residues" evidence="1">
    <location>
        <begin position="571"/>
        <end position="601"/>
    </location>
</feature>
<dbReference type="Pfam" id="PF06972">
    <property type="entry name" value="GIP1_N"/>
    <property type="match status" value="1"/>
</dbReference>
<feature type="region of interest" description="Disordered" evidence="1">
    <location>
        <begin position="245"/>
        <end position="315"/>
    </location>
</feature>
<sequence length="828" mass="88299">MGSSSIRVSIPKSAWPTIQNIKEIAGNHSDEEVYAMLRECSMDPNETAQKLLLQDTFHEVKRKRDKRKENNKEPAETRWRPALQGRGGRGGRGNYSSRYMSHDTGSGKIIEKENGITQGTDKGMSISSPPSLGPETKPLNHIASSVVAQANGPMEVENVTSAEGSTSKGSLISDTASVDESSATTIRKTETLPKGSVATVKQDVGSQRTAVEATVKKVVSCDVTSTELSVTGKDSAEMNHTYMHGKMQGKSHGFDGNQLTDGPQTLSSLSRTSSAGSRPSSNYSNRSQQQSGTQRVGPAKEWKPKATNVKPAQASEMLGTSNVELITGETAMKPLPVSSSLASEDSAMKLQRKLEELQVLDSKHVIIPNHLQVPESERTGLSFGSFDANFGLSTTFVNDTASDKSSAKLSESSQETEENVEEPVSSTQHASASTEEPEYADQPQSAPQMPELVSSREPDTSSSIPTSPEYDQVKPPEATVAQEGPQYSVVHTAPIYSNFGLVPQILGNQFATFDGSEPQARDGTRIPSFVVQQPFDPSTSYYTSMIRPSADGDGRFSPFFAHGAGTKYNGNNAVSPAQTGQSAQESANSLGLSTTGPTPLVSQPAGVMQSSAAVGQQSLPVFRQPAGVHIPHYPANYLPYGQYFSPFYPPTIHPFLSNAAFPQQPPTGSIFPGPGAAAGPAPVKYAMSQYKPAANAGNPSHVGMPIGYGTYSPSAVTTGNSTGNEDHATSQYKENNVYITGQQSEGSAVWIPTPGRDISALQPTSFYNLPQGQHMTFSGIYHHPAQTVAAGSVHPMLQQSQAMSGAVEMVGPPAGVYQQPQRTWVNNY</sequence>
<protein>
    <submittedName>
        <fullName evidence="3">GBF-interacting protein 1-like</fullName>
    </submittedName>
</protein>
<dbReference type="GO" id="GO:0051082">
    <property type="term" value="F:unfolded protein binding"/>
    <property type="evidence" value="ECO:0007669"/>
    <property type="project" value="TreeGrafter"/>
</dbReference>
<dbReference type="Proteomes" id="UP001140949">
    <property type="component" value="Unassembled WGS sequence"/>
</dbReference>
<dbReference type="AlphaFoldDB" id="A0AAX6EBY5"/>
<dbReference type="SUPFAM" id="SSF46934">
    <property type="entry name" value="UBA-like"/>
    <property type="match status" value="1"/>
</dbReference>
<feature type="compositionally biased region" description="Basic and acidic residues" evidence="1">
    <location>
        <begin position="67"/>
        <end position="79"/>
    </location>
</feature>
<gene>
    <name evidence="3" type="ORF">M6B38_196635</name>
</gene>
<dbReference type="EMBL" id="JANAVB010037819">
    <property type="protein sequence ID" value="KAJ6801554.1"/>
    <property type="molecule type" value="Genomic_DNA"/>
</dbReference>
<evidence type="ECO:0000313" key="4">
    <source>
        <dbReference type="Proteomes" id="UP001140949"/>
    </source>
</evidence>
<keyword evidence="4" id="KW-1185">Reference proteome</keyword>
<reference evidence="3" key="2">
    <citation type="submission" date="2023-04" db="EMBL/GenBank/DDBJ databases">
        <authorList>
            <person name="Bruccoleri R.E."/>
            <person name="Oakeley E.J."/>
            <person name="Faust A.-M."/>
            <person name="Dessus-Babus S."/>
            <person name="Altorfer M."/>
            <person name="Burckhardt D."/>
            <person name="Oertli M."/>
            <person name="Naumann U."/>
            <person name="Petersen F."/>
            <person name="Wong J."/>
        </authorList>
    </citation>
    <scope>NUCLEOTIDE SEQUENCE</scope>
    <source>
        <strain evidence="3">GSM-AAB239-AS_SAM_17_03QT</strain>
        <tissue evidence="3">Leaf</tissue>
    </source>
</reference>
<feature type="region of interest" description="Disordered" evidence="1">
    <location>
        <begin position="161"/>
        <end position="185"/>
    </location>
</feature>
<dbReference type="InterPro" id="IPR009060">
    <property type="entry name" value="UBA-like_sf"/>
</dbReference>
<name>A0AAX6EBY5_IRIPA</name>
<feature type="domain" description="GBF-interacting protein 1 N-terminal" evidence="2">
    <location>
        <begin position="10"/>
        <end position="69"/>
    </location>
</feature>
<dbReference type="InterPro" id="IPR044277">
    <property type="entry name" value="GIP1"/>
</dbReference>
<dbReference type="PANTHER" id="PTHR46775">
    <property type="entry name" value="FLOCCULATION PROTEIN (DUF1296)"/>
    <property type="match status" value="1"/>
</dbReference>
<reference evidence="3" key="1">
    <citation type="journal article" date="2023" name="GigaByte">
        <title>Genome assembly of the bearded iris, Iris pallida Lam.</title>
        <authorList>
            <person name="Bruccoleri R.E."/>
            <person name="Oakeley E.J."/>
            <person name="Faust A.M.E."/>
            <person name="Altorfer M."/>
            <person name="Dessus-Babus S."/>
            <person name="Burckhardt D."/>
            <person name="Oertli M."/>
            <person name="Naumann U."/>
            <person name="Petersen F."/>
            <person name="Wong J."/>
        </authorList>
    </citation>
    <scope>NUCLEOTIDE SEQUENCE</scope>
    <source>
        <strain evidence="3">GSM-AAB239-AS_SAM_17_03QT</strain>
    </source>
</reference>
<organism evidence="3 4">
    <name type="scientific">Iris pallida</name>
    <name type="common">Sweet iris</name>
    <dbReference type="NCBI Taxonomy" id="29817"/>
    <lineage>
        <taxon>Eukaryota</taxon>
        <taxon>Viridiplantae</taxon>
        <taxon>Streptophyta</taxon>
        <taxon>Embryophyta</taxon>
        <taxon>Tracheophyta</taxon>
        <taxon>Spermatophyta</taxon>
        <taxon>Magnoliopsida</taxon>
        <taxon>Liliopsida</taxon>
        <taxon>Asparagales</taxon>
        <taxon>Iridaceae</taxon>
        <taxon>Iridoideae</taxon>
        <taxon>Irideae</taxon>
        <taxon>Iris</taxon>
    </lineage>
</organism>
<feature type="region of interest" description="Disordered" evidence="1">
    <location>
        <begin position="571"/>
        <end position="609"/>
    </location>
</feature>
<evidence type="ECO:0000259" key="2">
    <source>
        <dbReference type="Pfam" id="PF06972"/>
    </source>
</evidence>
<accession>A0AAX6EBY5</accession>
<proteinExistence type="predicted"/>
<dbReference type="PANTHER" id="PTHR46775:SF1">
    <property type="entry name" value="FLOCCULATION PROTEIN (DUF1296)"/>
    <property type="match status" value="1"/>
</dbReference>
<evidence type="ECO:0000313" key="3">
    <source>
        <dbReference type="EMBL" id="KAJ6801554.1"/>
    </source>
</evidence>